<proteinExistence type="predicted"/>
<keyword evidence="6" id="KW-1185">Reference proteome</keyword>
<keyword evidence="2 5" id="KW-0238">DNA-binding</keyword>
<feature type="domain" description="HTH luxR-type" evidence="4">
    <location>
        <begin position="173"/>
        <end position="238"/>
    </location>
</feature>
<dbReference type="InterPro" id="IPR005143">
    <property type="entry name" value="TF_LuxR_autoind-bd_dom"/>
</dbReference>
<dbReference type="RefSeq" id="WP_306883472.1">
    <property type="nucleotide sequence ID" value="NZ_JAUSUL010000001.1"/>
</dbReference>
<evidence type="ECO:0000256" key="2">
    <source>
        <dbReference type="ARBA" id="ARBA00023125"/>
    </source>
</evidence>
<protein>
    <submittedName>
        <fullName evidence="5">DNA-binding CsgD family transcriptional regulator</fullName>
    </submittedName>
</protein>
<dbReference type="PRINTS" id="PR00038">
    <property type="entry name" value="HTHLUXR"/>
</dbReference>
<dbReference type="GO" id="GO:0003677">
    <property type="term" value="F:DNA binding"/>
    <property type="evidence" value="ECO:0007669"/>
    <property type="project" value="UniProtKB-KW"/>
</dbReference>
<dbReference type="CDD" id="cd06170">
    <property type="entry name" value="LuxR_C_like"/>
    <property type="match status" value="1"/>
</dbReference>
<sequence>MESLEQVLEILERLRRARSVRDVAACVEDTLPRVGVAGYAIASLGADNTEQGRAILLERWDRAWMRTYRERAYLDVDPLLSCAERRVTPFSWSEVKATPTLSREGRAMFAEAQDHGLAGGMVFPIRSLAAPPAAVWFGGPREEVGSQATALLQVLAVNAHARLCGMVVHAVPAVPEKGGLTGRERECLQWCAEGKTSWEISQILSISQHTADWYLASATRKLAAANRLHATAEAIRRGLIS</sequence>
<dbReference type="Pfam" id="PF03472">
    <property type="entry name" value="Autoind_bind"/>
    <property type="match status" value="1"/>
</dbReference>
<accession>A0AAE3VKG7</accession>
<evidence type="ECO:0000313" key="5">
    <source>
        <dbReference type="EMBL" id="MDQ0313672.1"/>
    </source>
</evidence>
<dbReference type="InterPro" id="IPR036693">
    <property type="entry name" value="TF_LuxR_autoind-bd_dom_sf"/>
</dbReference>
<name>A0AAE3VKG7_9HYPH</name>
<gene>
    <name evidence="5" type="ORF">J2S73_000109</name>
</gene>
<dbReference type="SUPFAM" id="SSF75516">
    <property type="entry name" value="Pheromone-binding domain of LuxR-like quorum-sensing transcription factors"/>
    <property type="match status" value="1"/>
</dbReference>
<dbReference type="Gene3D" id="1.10.10.10">
    <property type="entry name" value="Winged helix-like DNA-binding domain superfamily/Winged helix DNA-binding domain"/>
    <property type="match status" value="1"/>
</dbReference>
<keyword evidence="3" id="KW-0804">Transcription</keyword>
<dbReference type="InterPro" id="IPR016032">
    <property type="entry name" value="Sig_transdc_resp-reg_C-effctor"/>
</dbReference>
<dbReference type="PROSITE" id="PS50043">
    <property type="entry name" value="HTH_LUXR_2"/>
    <property type="match status" value="1"/>
</dbReference>
<dbReference type="AlphaFoldDB" id="A0AAE3VKG7"/>
<dbReference type="Proteomes" id="UP001229244">
    <property type="component" value="Unassembled WGS sequence"/>
</dbReference>
<evidence type="ECO:0000256" key="1">
    <source>
        <dbReference type="ARBA" id="ARBA00023015"/>
    </source>
</evidence>
<dbReference type="Gene3D" id="3.30.450.80">
    <property type="entry name" value="Transcription factor LuxR-like, autoinducer-binding domain"/>
    <property type="match status" value="1"/>
</dbReference>
<keyword evidence="1" id="KW-0805">Transcription regulation</keyword>
<dbReference type="GO" id="GO:0006355">
    <property type="term" value="P:regulation of DNA-templated transcription"/>
    <property type="evidence" value="ECO:0007669"/>
    <property type="project" value="InterPro"/>
</dbReference>
<evidence type="ECO:0000313" key="6">
    <source>
        <dbReference type="Proteomes" id="UP001229244"/>
    </source>
</evidence>
<organism evidence="5 6">
    <name type="scientific">Amorphus orientalis</name>
    <dbReference type="NCBI Taxonomy" id="649198"/>
    <lineage>
        <taxon>Bacteria</taxon>
        <taxon>Pseudomonadati</taxon>
        <taxon>Pseudomonadota</taxon>
        <taxon>Alphaproteobacteria</taxon>
        <taxon>Hyphomicrobiales</taxon>
        <taxon>Amorphaceae</taxon>
        <taxon>Amorphus</taxon>
    </lineage>
</organism>
<dbReference type="PANTHER" id="PTHR44688">
    <property type="entry name" value="DNA-BINDING TRANSCRIPTIONAL ACTIVATOR DEVR_DOSR"/>
    <property type="match status" value="1"/>
</dbReference>
<comment type="caution">
    <text evidence="5">The sequence shown here is derived from an EMBL/GenBank/DDBJ whole genome shotgun (WGS) entry which is preliminary data.</text>
</comment>
<dbReference type="InterPro" id="IPR000792">
    <property type="entry name" value="Tscrpt_reg_LuxR_C"/>
</dbReference>
<dbReference type="PANTHER" id="PTHR44688:SF16">
    <property type="entry name" value="DNA-BINDING TRANSCRIPTIONAL ACTIVATOR DEVR_DOSR"/>
    <property type="match status" value="1"/>
</dbReference>
<evidence type="ECO:0000259" key="4">
    <source>
        <dbReference type="PROSITE" id="PS50043"/>
    </source>
</evidence>
<dbReference type="Pfam" id="PF00196">
    <property type="entry name" value="GerE"/>
    <property type="match status" value="1"/>
</dbReference>
<dbReference type="EMBL" id="JAUSUL010000001">
    <property type="protein sequence ID" value="MDQ0313672.1"/>
    <property type="molecule type" value="Genomic_DNA"/>
</dbReference>
<dbReference type="SUPFAM" id="SSF46894">
    <property type="entry name" value="C-terminal effector domain of the bipartite response regulators"/>
    <property type="match status" value="1"/>
</dbReference>
<dbReference type="InterPro" id="IPR036388">
    <property type="entry name" value="WH-like_DNA-bd_sf"/>
</dbReference>
<reference evidence="5" key="1">
    <citation type="submission" date="2023-07" db="EMBL/GenBank/DDBJ databases">
        <title>Genomic Encyclopedia of Type Strains, Phase IV (KMG-IV): sequencing the most valuable type-strain genomes for metagenomic binning, comparative biology and taxonomic classification.</title>
        <authorList>
            <person name="Goeker M."/>
        </authorList>
    </citation>
    <scope>NUCLEOTIDE SEQUENCE</scope>
    <source>
        <strain evidence="5">DSM 21202</strain>
    </source>
</reference>
<dbReference type="SMART" id="SM00421">
    <property type="entry name" value="HTH_LUXR"/>
    <property type="match status" value="1"/>
</dbReference>
<evidence type="ECO:0000256" key="3">
    <source>
        <dbReference type="ARBA" id="ARBA00023163"/>
    </source>
</evidence>